<dbReference type="Pfam" id="PF00293">
    <property type="entry name" value="NUDIX"/>
    <property type="match status" value="1"/>
</dbReference>
<dbReference type="Gene3D" id="3.90.79.10">
    <property type="entry name" value="Nucleoside Triphosphate Pyrophosphohydrolase"/>
    <property type="match status" value="1"/>
</dbReference>
<dbReference type="GO" id="GO:0016787">
    <property type="term" value="F:hydrolase activity"/>
    <property type="evidence" value="ECO:0007669"/>
    <property type="project" value="UniProtKB-KW"/>
</dbReference>
<dbReference type="SUPFAM" id="SSF55811">
    <property type="entry name" value="Nudix"/>
    <property type="match status" value="1"/>
</dbReference>
<evidence type="ECO:0000256" key="3">
    <source>
        <dbReference type="RuleBase" id="RU003476"/>
    </source>
</evidence>
<dbReference type="EMBL" id="VWNA01000001">
    <property type="protein sequence ID" value="MQT12076.1"/>
    <property type="molecule type" value="Genomic_DNA"/>
</dbReference>
<dbReference type="PRINTS" id="PR00502">
    <property type="entry name" value="NUDIXFAMILY"/>
</dbReference>
<dbReference type="PANTHER" id="PTHR43046">
    <property type="entry name" value="GDP-MANNOSE MANNOSYL HYDROLASE"/>
    <property type="match status" value="1"/>
</dbReference>
<protein>
    <submittedName>
        <fullName evidence="5">NUDIX domain-containing protein</fullName>
    </submittedName>
</protein>
<comment type="caution">
    <text evidence="5">The sequence shown here is derived from an EMBL/GenBank/DDBJ whole genome shotgun (WGS) entry which is preliminary data.</text>
</comment>
<dbReference type="Proteomes" id="UP000332515">
    <property type="component" value="Unassembled WGS sequence"/>
</dbReference>
<dbReference type="InterPro" id="IPR000086">
    <property type="entry name" value="NUDIX_hydrolase_dom"/>
</dbReference>
<reference evidence="5 6" key="1">
    <citation type="submission" date="2019-09" db="EMBL/GenBank/DDBJ databases">
        <title>Segnochrobactrum spirostomi gen. nov., sp. nov., isolated from the ciliate Spirostomum cf. yagiui and description of a novel family, Segnochrobactraceae fam. nov. within the order Rhizobiales of the class Alphaproteobacteria.</title>
        <authorList>
            <person name="Akter S."/>
            <person name="Shazib S.U.A."/>
            <person name="Shin M.K."/>
        </authorList>
    </citation>
    <scope>NUCLEOTIDE SEQUENCE [LARGE SCALE GENOMIC DNA]</scope>
    <source>
        <strain evidence="5 6">Sp-1</strain>
    </source>
</reference>
<dbReference type="PROSITE" id="PS51462">
    <property type="entry name" value="NUDIX"/>
    <property type="match status" value="1"/>
</dbReference>
<proteinExistence type="inferred from homology"/>
<evidence type="ECO:0000259" key="4">
    <source>
        <dbReference type="PROSITE" id="PS51462"/>
    </source>
</evidence>
<accession>A0A6A7Y0E9</accession>
<dbReference type="InterPro" id="IPR020084">
    <property type="entry name" value="NUDIX_hydrolase_CS"/>
</dbReference>
<keyword evidence="6" id="KW-1185">Reference proteome</keyword>
<comment type="similarity">
    <text evidence="3">Belongs to the Nudix hydrolase family.</text>
</comment>
<evidence type="ECO:0000313" key="6">
    <source>
        <dbReference type="Proteomes" id="UP000332515"/>
    </source>
</evidence>
<sequence length="171" mass="18938">MPGAQKDHADIMPIERLKELARPMVRRVVLTSALVTRGMSLGVRGLVVDAEERVFLVRHSYLPGFYLPGGGVDRGESTEDALVRELAEEGNIRVIGRPHLAGLFLNGPRSRDHVALYVVRAFEQPAPPAVPNREILEAAFFPRDRLPDSTTPATRRRIAEHFEGAASSPIW</sequence>
<dbReference type="InterPro" id="IPR015797">
    <property type="entry name" value="NUDIX_hydrolase-like_dom_sf"/>
</dbReference>
<gene>
    <name evidence="5" type="ORF">F0357_05235</name>
</gene>
<dbReference type="PANTHER" id="PTHR43046:SF14">
    <property type="entry name" value="MUTT_NUDIX FAMILY PROTEIN"/>
    <property type="match status" value="1"/>
</dbReference>
<name>A0A6A7Y0E9_9HYPH</name>
<dbReference type="PROSITE" id="PS00893">
    <property type="entry name" value="NUDIX_BOX"/>
    <property type="match status" value="1"/>
</dbReference>
<organism evidence="5 6">
    <name type="scientific">Segnochrobactrum spirostomi</name>
    <dbReference type="NCBI Taxonomy" id="2608987"/>
    <lineage>
        <taxon>Bacteria</taxon>
        <taxon>Pseudomonadati</taxon>
        <taxon>Pseudomonadota</taxon>
        <taxon>Alphaproteobacteria</taxon>
        <taxon>Hyphomicrobiales</taxon>
        <taxon>Segnochrobactraceae</taxon>
        <taxon>Segnochrobactrum</taxon>
    </lineage>
</organism>
<evidence type="ECO:0000256" key="2">
    <source>
        <dbReference type="ARBA" id="ARBA00022801"/>
    </source>
</evidence>
<comment type="cofactor">
    <cofactor evidence="1">
        <name>Mg(2+)</name>
        <dbReference type="ChEBI" id="CHEBI:18420"/>
    </cofactor>
</comment>
<evidence type="ECO:0000313" key="5">
    <source>
        <dbReference type="EMBL" id="MQT12076.1"/>
    </source>
</evidence>
<feature type="domain" description="Nudix hydrolase" evidence="4">
    <location>
        <begin position="38"/>
        <end position="164"/>
    </location>
</feature>
<dbReference type="AlphaFoldDB" id="A0A6A7Y0E9"/>
<dbReference type="InterPro" id="IPR020476">
    <property type="entry name" value="Nudix_hydrolase"/>
</dbReference>
<keyword evidence="2 3" id="KW-0378">Hydrolase</keyword>
<evidence type="ECO:0000256" key="1">
    <source>
        <dbReference type="ARBA" id="ARBA00001946"/>
    </source>
</evidence>